<dbReference type="AlphaFoldDB" id="A0A1J5RNM7"/>
<proteinExistence type="predicted"/>
<accession>A0A1J5RNM7</accession>
<reference evidence="1" key="1">
    <citation type="submission" date="2016-10" db="EMBL/GenBank/DDBJ databases">
        <title>Sequence of Gallionella enrichment culture.</title>
        <authorList>
            <person name="Poehlein A."/>
            <person name="Muehling M."/>
            <person name="Daniel R."/>
        </authorList>
    </citation>
    <scope>NUCLEOTIDE SEQUENCE</scope>
</reference>
<dbReference type="InterPro" id="IPR013362">
    <property type="entry name" value="Pilus_4_PilV"/>
</dbReference>
<dbReference type="EMBL" id="MLJW01000270">
    <property type="protein sequence ID" value="OIQ91107.1"/>
    <property type="molecule type" value="Genomic_DNA"/>
</dbReference>
<dbReference type="NCBIfam" id="TIGR02523">
    <property type="entry name" value="type_IV_pilV"/>
    <property type="match status" value="1"/>
</dbReference>
<protein>
    <recommendedName>
        <fullName evidence="2">Type IV pilus modification protein PilV</fullName>
    </recommendedName>
</protein>
<organism evidence="1">
    <name type="scientific">mine drainage metagenome</name>
    <dbReference type="NCBI Taxonomy" id="410659"/>
    <lineage>
        <taxon>unclassified sequences</taxon>
        <taxon>metagenomes</taxon>
        <taxon>ecological metagenomes</taxon>
    </lineage>
</organism>
<evidence type="ECO:0000313" key="1">
    <source>
        <dbReference type="EMBL" id="OIQ91107.1"/>
    </source>
</evidence>
<sequence length="168" mass="17597">MESLVALVVLALGIMGLAGVQTRLLVESRTANYRAIAVGLIDDLNNRMLLNRNAALANPSAYALAWNDAATAAQDCQANSCSGTELATSDLNQWRNALAASLPGGKATVFLSPTDPRQIGIAIAWKANESKAADTDTTKYNSPFTVTAAANGVDCPASLICHFAYVQP</sequence>
<evidence type="ECO:0008006" key="2">
    <source>
        <dbReference type="Google" id="ProtNLM"/>
    </source>
</evidence>
<name>A0A1J5RNM7_9ZZZZ</name>
<gene>
    <name evidence="1" type="ORF">GALL_270110</name>
</gene>
<comment type="caution">
    <text evidence="1">The sequence shown here is derived from an EMBL/GenBank/DDBJ whole genome shotgun (WGS) entry which is preliminary data.</text>
</comment>